<evidence type="ECO:0000256" key="2">
    <source>
        <dbReference type="ARBA" id="ARBA00022737"/>
    </source>
</evidence>
<dbReference type="InterPro" id="IPR012854">
    <property type="entry name" value="Cu_amine_oxidase-like_N"/>
</dbReference>
<dbReference type="PANTHER" id="PTHR45982">
    <property type="entry name" value="REGULATOR OF CHROMOSOME CONDENSATION"/>
    <property type="match status" value="1"/>
</dbReference>
<dbReference type="Pfam" id="PF07833">
    <property type="entry name" value="Cu_amine_oxidN1"/>
    <property type="match status" value="1"/>
</dbReference>
<dbReference type="InterPro" id="IPR036582">
    <property type="entry name" value="Mao_N_sf"/>
</dbReference>
<protein>
    <recommendedName>
        <fullName evidence="9">Copper amine oxidase-like N-terminal domain-containing protein</fullName>
    </recommendedName>
</protein>
<dbReference type="InterPro" id="IPR058923">
    <property type="entry name" value="RCC1-like_dom"/>
</dbReference>
<evidence type="ECO:0000256" key="4">
    <source>
        <dbReference type="SAM" id="SignalP"/>
    </source>
</evidence>
<organism evidence="7 8">
    <name type="scientific">Ructibacterium gallinarum</name>
    <dbReference type="NCBI Taxonomy" id="2779355"/>
    <lineage>
        <taxon>Bacteria</taxon>
        <taxon>Bacillati</taxon>
        <taxon>Bacillota</taxon>
        <taxon>Clostridia</taxon>
        <taxon>Eubacteriales</taxon>
        <taxon>Oscillospiraceae</taxon>
        <taxon>Ructibacterium</taxon>
    </lineage>
</organism>
<keyword evidence="8" id="KW-1185">Reference proteome</keyword>
<proteinExistence type="predicted"/>
<keyword evidence="1" id="KW-0344">Guanine-nucleotide releasing factor</keyword>
<dbReference type="SUPFAM" id="SSF50985">
    <property type="entry name" value="RCC1/BLIP-II"/>
    <property type="match status" value="1"/>
</dbReference>
<evidence type="ECO:0000256" key="3">
    <source>
        <dbReference type="SAM" id="MobiDB-lite"/>
    </source>
</evidence>
<evidence type="ECO:0000313" key="8">
    <source>
        <dbReference type="Proteomes" id="UP000806542"/>
    </source>
</evidence>
<dbReference type="InterPro" id="IPR009091">
    <property type="entry name" value="RCC1/BLIP-II"/>
</dbReference>
<dbReference type="PANTHER" id="PTHR45982:SF1">
    <property type="entry name" value="REGULATOR OF CHROMOSOME CONDENSATION"/>
    <property type="match status" value="1"/>
</dbReference>
<dbReference type="SUPFAM" id="SSF55383">
    <property type="entry name" value="Copper amine oxidase, domain N"/>
    <property type="match status" value="1"/>
</dbReference>
<dbReference type="RefSeq" id="WP_226392445.1">
    <property type="nucleotide sequence ID" value="NZ_JADCKB010000008.1"/>
</dbReference>
<sequence length="552" mass="59763">MKRNILCVLLSAGLCLWGLTPAAQEQEITVTVDGAPVVFADQQPVMEADRILIPIRGVFEAMGAEVTYLPAQDGLPERALAEKDGTAIVFQIDGTAVSVTENGENRTEYLDVPARLMNDRTMIPLRFLAETLGYTVDWIEEENRAEITAPDSGETPDSEETPDSGEAIQNSGRVALGQYNGMAIAADGSVYAWGDGEYGQLGGVERAEEPVLLSGLSGAVAAACGRRSMYVLKSDGTVWSWGYNGAGELGRKTEGEADPVPGQVEGLSGITAVSAGENFALALSKDGKVYSWGDNRSGQLGLSDTENRQTPQEITAISGRVISLSAGSAHGAAVTSDQTVWLWGSNSDGQLAKPKGVKQEETPFRLSSISRITAVSAGEMQTLALRTDGSVYMWGTTYIGLPKEETGETEETETPSAEGESGEEEAVVVKQIDEEGYYRYDEPLRMRYIYYDMEWEEDRIQILIDAAQISAGGAQSAALVDGKLYVWGDSPLMPYRLKDQNWRYYAQEYTGLDGLSAVYAGREKEVYMLQDSGQLWRLDSSGKTQIMDLGTI</sequence>
<dbReference type="InterPro" id="IPR051553">
    <property type="entry name" value="Ran_GTPase-activating"/>
</dbReference>
<keyword evidence="2" id="KW-0677">Repeat</keyword>
<evidence type="ECO:0000256" key="1">
    <source>
        <dbReference type="ARBA" id="ARBA00022658"/>
    </source>
</evidence>
<gene>
    <name evidence="7" type="ORF">INF28_05385</name>
</gene>
<feature type="domain" description="Copper amine oxidase-like N-terminal" evidence="5">
    <location>
        <begin position="31"/>
        <end position="145"/>
    </location>
</feature>
<evidence type="ECO:0000259" key="5">
    <source>
        <dbReference type="Pfam" id="PF07833"/>
    </source>
</evidence>
<comment type="caution">
    <text evidence="7">The sequence shown here is derived from an EMBL/GenBank/DDBJ whole genome shotgun (WGS) entry which is preliminary data.</text>
</comment>
<evidence type="ECO:0000313" key="7">
    <source>
        <dbReference type="EMBL" id="MBE5039896.1"/>
    </source>
</evidence>
<reference evidence="7" key="1">
    <citation type="submission" date="2020-10" db="EMBL/GenBank/DDBJ databases">
        <title>ChiBAC.</title>
        <authorList>
            <person name="Zenner C."/>
            <person name="Hitch T.C.A."/>
            <person name="Clavel T."/>
        </authorList>
    </citation>
    <scope>NUCLEOTIDE SEQUENCE</scope>
    <source>
        <strain evidence="7">DSM 107454</strain>
    </source>
</reference>
<accession>A0A9D5R816</accession>
<dbReference type="PROSITE" id="PS50012">
    <property type="entry name" value="RCC1_3"/>
    <property type="match status" value="4"/>
</dbReference>
<feature type="compositionally biased region" description="Acidic residues" evidence="3">
    <location>
        <begin position="154"/>
        <end position="163"/>
    </location>
</feature>
<feature type="domain" description="RCC1-like" evidence="6">
    <location>
        <begin position="190"/>
        <end position="397"/>
    </location>
</feature>
<dbReference type="Proteomes" id="UP000806542">
    <property type="component" value="Unassembled WGS sequence"/>
</dbReference>
<dbReference type="Pfam" id="PF25390">
    <property type="entry name" value="WD40_RLD"/>
    <property type="match status" value="1"/>
</dbReference>
<evidence type="ECO:0008006" key="9">
    <source>
        <dbReference type="Google" id="ProtNLM"/>
    </source>
</evidence>
<feature type="region of interest" description="Disordered" evidence="3">
    <location>
        <begin position="403"/>
        <end position="423"/>
    </location>
</feature>
<dbReference type="AlphaFoldDB" id="A0A9D5R816"/>
<name>A0A9D5R816_9FIRM</name>
<feature type="region of interest" description="Disordered" evidence="3">
    <location>
        <begin position="144"/>
        <end position="167"/>
    </location>
</feature>
<dbReference type="Gene3D" id="2.130.10.30">
    <property type="entry name" value="Regulator of chromosome condensation 1/beta-lactamase-inhibitor protein II"/>
    <property type="match status" value="2"/>
</dbReference>
<dbReference type="Gene3D" id="3.30.457.10">
    <property type="entry name" value="Copper amine oxidase-like, N-terminal domain"/>
    <property type="match status" value="1"/>
</dbReference>
<dbReference type="EMBL" id="JADCKB010000008">
    <property type="protein sequence ID" value="MBE5039896.1"/>
    <property type="molecule type" value="Genomic_DNA"/>
</dbReference>
<evidence type="ECO:0000259" key="6">
    <source>
        <dbReference type="Pfam" id="PF25390"/>
    </source>
</evidence>
<feature type="chain" id="PRO_5038460654" description="Copper amine oxidase-like N-terminal domain-containing protein" evidence="4">
    <location>
        <begin position="26"/>
        <end position="552"/>
    </location>
</feature>
<dbReference type="PRINTS" id="PR00633">
    <property type="entry name" value="RCCNDNSATION"/>
</dbReference>
<feature type="signal peptide" evidence="4">
    <location>
        <begin position="1"/>
        <end position="25"/>
    </location>
</feature>
<dbReference type="InterPro" id="IPR000408">
    <property type="entry name" value="Reg_chr_condens"/>
</dbReference>
<keyword evidence="4" id="KW-0732">Signal</keyword>